<evidence type="ECO:0000313" key="2">
    <source>
        <dbReference type="EMBL" id="SHG89691.1"/>
    </source>
</evidence>
<evidence type="ECO:0000313" key="3">
    <source>
        <dbReference type="Proteomes" id="UP000184532"/>
    </source>
</evidence>
<proteinExistence type="predicted"/>
<accession>A0A1M5NJJ0</accession>
<dbReference type="Proteomes" id="UP000184532">
    <property type="component" value="Unassembled WGS sequence"/>
</dbReference>
<feature type="chain" id="PRO_5012951580" evidence="1">
    <location>
        <begin position="22"/>
        <end position="180"/>
    </location>
</feature>
<dbReference type="STRING" id="570519.SAMN04488116_2835"/>
<sequence length="180" mass="20422">MIMNKTISLLIALLSVGTVFSQDLKEQQSKMLDFVSKTGVLIKYEDYRLPSIKLNYGIAQARIRKLTSGTETKLFYQISKEGKYDTKTASVAYEDLLEMQKALENLKSQSTNDTSTYADYIENKFVTDDGFQVGYFVSKGKTSWYLILEKYGDGNTVFMKDVASIDVAFDLAKTKMDELK</sequence>
<gene>
    <name evidence="2" type="ORF">SAMN04488116_2835</name>
</gene>
<keyword evidence="1" id="KW-0732">Signal</keyword>
<organism evidence="2 3">
    <name type="scientific">Flagellimonas flava</name>
    <dbReference type="NCBI Taxonomy" id="570519"/>
    <lineage>
        <taxon>Bacteria</taxon>
        <taxon>Pseudomonadati</taxon>
        <taxon>Bacteroidota</taxon>
        <taxon>Flavobacteriia</taxon>
        <taxon>Flavobacteriales</taxon>
        <taxon>Flavobacteriaceae</taxon>
        <taxon>Flagellimonas</taxon>
    </lineage>
</organism>
<dbReference type="AlphaFoldDB" id="A0A1M5NJJ0"/>
<evidence type="ECO:0000256" key="1">
    <source>
        <dbReference type="SAM" id="SignalP"/>
    </source>
</evidence>
<protein>
    <submittedName>
        <fullName evidence="2">Uncharacterized protein</fullName>
    </submittedName>
</protein>
<keyword evidence="3" id="KW-1185">Reference proteome</keyword>
<reference evidence="3" key="1">
    <citation type="submission" date="2016-11" db="EMBL/GenBank/DDBJ databases">
        <authorList>
            <person name="Varghese N."/>
            <person name="Submissions S."/>
        </authorList>
    </citation>
    <scope>NUCLEOTIDE SEQUENCE [LARGE SCALE GENOMIC DNA]</scope>
    <source>
        <strain evidence="3">DSM 22638</strain>
    </source>
</reference>
<dbReference type="EMBL" id="FQWL01000005">
    <property type="protein sequence ID" value="SHG89691.1"/>
    <property type="molecule type" value="Genomic_DNA"/>
</dbReference>
<feature type="signal peptide" evidence="1">
    <location>
        <begin position="1"/>
        <end position="21"/>
    </location>
</feature>
<name>A0A1M5NJJ0_9FLAO</name>